<evidence type="ECO:0000313" key="2">
    <source>
        <dbReference type="EMBL" id="MDS8037754.1"/>
    </source>
</evidence>
<gene>
    <name evidence="2" type="ORF">RLG82_01620</name>
</gene>
<feature type="non-terminal residue" evidence="2">
    <location>
        <position position="1"/>
    </location>
</feature>
<dbReference type="EMBL" id="JAVPGZ010000087">
    <property type="protein sequence ID" value="MDS8037754.1"/>
    <property type="molecule type" value="Genomic_DNA"/>
</dbReference>
<dbReference type="Pfam" id="PF25888">
    <property type="entry name" value="WHD_DnaB"/>
    <property type="match status" value="1"/>
</dbReference>
<sequence length="336" mass="38323">SQDTSSLVQCYLPIIGQEALSLYLYTISFWDNGRKEYLFSSILNHLNFGMDRLIKSLKILSAFNLLTLYQKGDVYQLALHAPLSSQDFLEHPVYRRLLEKKIGDAAVEDLKVESIEGEEIPVSLNQVFPDLAELGIQEDLSLKKKVANDFDLDHFRQLMARDGLRFADEQSDVLNLFAIAEEKKWTWFETYQLAKSTAVSQVISTKRMREKIAQKPVSSDFNPKEATIIKEAKSKTALQFLAEIKQTRKGTITQTERELLQQMAGLGLLDEVINIILLLTFNKVDSANINEKYAMKVANDYAYQKIHSAEKAVLRIRERGQKAKTQKQNQTAPVKT</sequence>
<dbReference type="Proteomes" id="UP001184693">
    <property type="component" value="Unassembled WGS sequence"/>
</dbReference>
<organism evidence="2 3">
    <name type="scientific">Streptococcus pneumoniae</name>
    <dbReference type="NCBI Taxonomy" id="1313"/>
    <lineage>
        <taxon>Bacteria</taxon>
        <taxon>Bacillati</taxon>
        <taxon>Bacillota</taxon>
        <taxon>Bacilli</taxon>
        <taxon>Lactobacillales</taxon>
        <taxon>Streptococcaceae</taxon>
        <taxon>Streptococcus</taxon>
    </lineage>
</organism>
<feature type="domain" description="Replicative helicase loading/DNA remodeling protein DnaB N-terminal winged helix" evidence="1">
    <location>
        <begin position="1"/>
        <end position="215"/>
    </location>
</feature>
<comment type="caution">
    <text evidence="2">The sequence shown here is derived from an EMBL/GenBank/DDBJ whole genome shotgun (WGS) entry which is preliminary data.</text>
</comment>
<proteinExistence type="predicted"/>
<evidence type="ECO:0000259" key="1">
    <source>
        <dbReference type="Pfam" id="PF25888"/>
    </source>
</evidence>
<protein>
    <submittedName>
        <fullName evidence="2">DnaD domain protein</fullName>
    </submittedName>
</protein>
<dbReference type="AlphaFoldDB" id="A0AAP5MLL1"/>
<feature type="non-terminal residue" evidence="2">
    <location>
        <position position="336"/>
    </location>
</feature>
<reference evidence="2" key="1">
    <citation type="submission" date="2023-06" db="EMBL/GenBank/DDBJ databases">
        <title>PCVPA Blantyre Malawi Pneumococcal carriage surveillance isolates.</title>
        <authorList>
            <person name="Obolski U."/>
            <person name="Swarthout T.D."/>
            <person name="Kalizang'Oma A."/>
            <person name="Mwalukomo T.S."/>
            <person name="Cave R."/>
            <person name="Brown C."/>
            <person name="Cornick J."/>
            <person name="Kamng'Ona A."/>
            <person name="Msefula J."/>
            <person name="French N."/>
            <person name="Hyderman R."/>
        </authorList>
    </citation>
    <scope>NUCLEOTIDE SEQUENCE</scope>
    <source>
        <strain evidence="2">BVY8TH</strain>
    </source>
</reference>
<dbReference type="InterPro" id="IPR058660">
    <property type="entry name" value="WHD_DnaB"/>
</dbReference>
<evidence type="ECO:0000313" key="3">
    <source>
        <dbReference type="Proteomes" id="UP001184693"/>
    </source>
</evidence>
<accession>A0AAP5MLL1</accession>
<name>A0AAP5MLL1_STREE</name>